<gene>
    <name evidence="8" type="ORF">SAMN06297251_101359</name>
</gene>
<dbReference type="SUPFAM" id="SSF50022">
    <property type="entry name" value="ISP domain"/>
    <property type="match status" value="1"/>
</dbReference>
<dbReference type="InterPro" id="IPR017941">
    <property type="entry name" value="Rieske_2Fe-2S"/>
</dbReference>
<keyword evidence="5" id="KW-0411">Iron-sulfur</keyword>
<evidence type="ECO:0000256" key="5">
    <source>
        <dbReference type="ARBA" id="ARBA00023014"/>
    </source>
</evidence>
<evidence type="ECO:0000256" key="1">
    <source>
        <dbReference type="ARBA" id="ARBA00022714"/>
    </source>
</evidence>
<evidence type="ECO:0000313" key="9">
    <source>
        <dbReference type="Proteomes" id="UP000192656"/>
    </source>
</evidence>
<keyword evidence="3" id="KW-0560">Oxidoreductase</keyword>
<evidence type="ECO:0000259" key="7">
    <source>
        <dbReference type="PROSITE" id="PS51296"/>
    </source>
</evidence>
<dbReference type="InterPro" id="IPR012748">
    <property type="entry name" value="Rieske-like_NirD"/>
</dbReference>
<evidence type="ECO:0000256" key="2">
    <source>
        <dbReference type="ARBA" id="ARBA00022723"/>
    </source>
</evidence>
<evidence type="ECO:0000256" key="6">
    <source>
        <dbReference type="ARBA" id="ARBA00023063"/>
    </source>
</evidence>
<dbReference type="Gene3D" id="2.102.10.10">
    <property type="entry name" value="Rieske [2Fe-2S] iron-sulphur domain"/>
    <property type="match status" value="1"/>
</dbReference>
<dbReference type="AlphaFoldDB" id="A0A1W1YJ02"/>
<protein>
    <submittedName>
        <fullName evidence="8">Assimilatory nitrite reductase (NAD(P)H) small subunit</fullName>
    </submittedName>
</protein>
<dbReference type="GO" id="GO:0051537">
    <property type="term" value="F:2 iron, 2 sulfur cluster binding"/>
    <property type="evidence" value="ECO:0007669"/>
    <property type="project" value="UniProtKB-KW"/>
</dbReference>
<dbReference type="STRING" id="937218.SAMN06297251_101359"/>
<evidence type="ECO:0000256" key="3">
    <source>
        <dbReference type="ARBA" id="ARBA00023002"/>
    </source>
</evidence>
<dbReference type="CDD" id="cd03530">
    <property type="entry name" value="Rieske_NirD_small_Bacillus"/>
    <property type="match status" value="1"/>
</dbReference>
<dbReference type="NCBIfam" id="TIGR02378">
    <property type="entry name" value="nirD_assim_sml"/>
    <property type="match status" value="1"/>
</dbReference>
<dbReference type="RefSeq" id="WP_084408235.1">
    <property type="nucleotide sequence ID" value="NZ_FWXR01000001.1"/>
</dbReference>
<dbReference type="PANTHER" id="PTHR21496:SF23">
    <property type="entry name" value="3-PHENYLPROPIONATE_CINNAMIC ACID DIOXYGENASE FERREDOXIN SUBUNIT"/>
    <property type="match status" value="1"/>
</dbReference>
<name>A0A1W1YJ02_9HYPH</name>
<proteinExistence type="predicted"/>
<keyword evidence="4" id="KW-0408">Iron</keyword>
<dbReference type="Proteomes" id="UP000192656">
    <property type="component" value="Unassembled WGS sequence"/>
</dbReference>
<feature type="domain" description="Rieske" evidence="7">
    <location>
        <begin position="7"/>
        <end position="103"/>
    </location>
</feature>
<keyword evidence="1" id="KW-0001">2Fe-2S</keyword>
<dbReference type="InterPro" id="IPR036922">
    <property type="entry name" value="Rieske_2Fe-2S_sf"/>
</dbReference>
<keyword evidence="6" id="KW-0534">Nitrate assimilation</keyword>
<evidence type="ECO:0000313" key="8">
    <source>
        <dbReference type="EMBL" id="SMC36123.1"/>
    </source>
</evidence>
<dbReference type="PROSITE" id="PS51296">
    <property type="entry name" value="RIESKE"/>
    <property type="match status" value="1"/>
</dbReference>
<keyword evidence="9" id="KW-1185">Reference proteome</keyword>
<sequence>MTSAKSWHRIGQLTDIPKLGARCVLTPFGRLAVFRTADDEVYAIEDRCPHKGGPLSQGIVHDTSVTCPLHNMVISLKSGKVLGPDEGAVRAFSVRIDPETSAIELSLTEASAEAPYPVAAE</sequence>
<dbReference type="GO" id="GO:0046872">
    <property type="term" value="F:metal ion binding"/>
    <property type="evidence" value="ECO:0007669"/>
    <property type="project" value="UniProtKB-KW"/>
</dbReference>
<reference evidence="8 9" key="1">
    <citation type="submission" date="2017-04" db="EMBL/GenBank/DDBJ databases">
        <authorList>
            <person name="Afonso C.L."/>
            <person name="Miller P.J."/>
            <person name="Scott M.A."/>
            <person name="Spackman E."/>
            <person name="Goraichik I."/>
            <person name="Dimitrov K.M."/>
            <person name="Suarez D.L."/>
            <person name="Swayne D.E."/>
        </authorList>
    </citation>
    <scope>NUCLEOTIDE SEQUENCE [LARGE SCALE GENOMIC DNA]</scope>
    <source>
        <strain evidence="8 9">CGMCC 1.10972</strain>
    </source>
</reference>
<dbReference type="OrthoDB" id="9800776at2"/>
<dbReference type="PANTHER" id="PTHR21496">
    <property type="entry name" value="FERREDOXIN-RELATED"/>
    <property type="match status" value="1"/>
</dbReference>
<dbReference type="Pfam" id="PF13806">
    <property type="entry name" value="Rieske_2"/>
    <property type="match status" value="1"/>
</dbReference>
<dbReference type="GO" id="GO:0042128">
    <property type="term" value="P:nitrate assimilation"/>
    <property type="evidence" value="ECO:0007669"/>
    <property type="project" value="UniProtKB-KW"/>
</dbReference>
<dbReference type="GO" id="GO:0008942">
    <property type="term" value="F:nitrite reductase [NAD(P)H] activity"/>
    <property type="evidence" value="ECO:0007669"/>
    <property type="project" value="InterPro"/>
</dbReference>
<evidence type="ECO:0000256" key="4">
    <source>
        <dbReference type="ARBA" id="ARBA00023004"/>
    </source>
</evidence>
<accession>A0A1W1YJ02</accession>
<keyword evidence="2" id="KW-0479">Metal-binding</keyword>
<organism evidence="8 9">
    <name type="scientific">Fulvimarina manganoxydans</name>
    <dbReference type="NCBI Taxonomy" id="937218"/>
    <lineage>
        <taxon>Bacteria</taxon>
        <taxon>Pseudomonadati</taxon>
        <taxon>Pseudomonadota</taxon>
        <taxon>Alphaproteobacteria</taxon>
        <taxon>Hyphomicrobiales</taxon>
        <taxon>Aurantimonadaceae</taxon>
        <taxon>Fulvimarina</taxon>
    </lineage>
</organism>
<dbReference type="EMBL" id="FWXR01000001">
    <property type="protein sequence ID" value="SMC36123.1"/>
    <property type="molecule type" value="Genomic_DNA"/>
</dbReference>